<dbReference type="SUPFAM" id="SSF55811">
    <property type="entry name" value="Nudix"/>
    <property type="match status" value="1"/>
</dbReference>
<dbReference type="PANTHER" id="PTHR43736:SF1">
    <property type="entry name" value="DIHYDRONEOPTERIN TRIPHOSPHATE DIPHOSPHATASE"/>
    <property type="match status" value="1"/>
</dbReference>
<reference evidence="3 4" key="1">
    <citation type="submission" date="2021-01" db="EMBL/GenBank/DDBJ databases">
        <title>Sequencing the genomes of 1000 actinobacteria strains.</title>
        <authorList>
            <person name="Klenk H.-P."/>
        </authorList>
    </citation>
    <scope>NUCLEOTIDE SEQUENCE [LARGE SCALE GENOMIC DNA]</scope>
    <source>
        <strain evidence="3 4">DSM 18662</strain>
    </source>
</reference>
<comment type="caution">
    <text evidence="3">The sequence shown here is derived from an EMBL/GenBank/DDBJ whole genome shotgun (WGS) entry which is preliminary data.</text>
</comment>
<evidence type="ECO:0000313" key="3">
    <source>
        <dbReference type="EMBL" id="MBM7797485.1"/>
    </source>
</evidence>
<dbReference type="Pfam" id="PF00293">
    <property type="entry name" value="NUDIX"/>
    <property type="match status" value="1"/>
</dbReference>
<dbReference type="PANTHER" id="PTHR43736">
    <property type="entry name" value="ADP-RIBOSE PYROPHOSPHATASE"/>
    <property type="match status" value="1"/>
</dbReference>
<dbReference type="PROSITE" id="PS51462">
    <property type="entry name" value="NUDIX"/>
    <property type="match status" value="1"/>
</dbReference>
<feature type="domain" description="Nudix hydrolase" evidence="2">
    <location>
        <begin position="52"/>
        <end position="187"/>
    </location>
</feature>
<sequence>MSAVADGSSLQVSCLNVLTRWQPPGPEQAELRRDYLAHLEARPAGWSRECAGAHLTASSLICSLDVSQVLLTLHARLGRWLQTGGHLESTDRSLEDAALREAREESGLHNLQLDPRPLLLSRHEVPCGLVRPTFHLDVQFLVVADPALTPSVSAESTDVRWFSREELPPIDDSVAQLIQAASTRLAA</sequence>
<accession>A0ABS2RER5</accession>
<evidence type="ECO:0000259" key="2">
    <source>
        <dbReference type="PROSITE" id="PS51462"/>
    </source>
</evidence>
<dbReference type="RefSeq" id="WP_239578813.1">
    <property type="nucleotide sequence ID" value="NZ_BAAAQP010000011.1"/>
</dbReference>
<comment type="similarity">
    <text evidence="1">Belongs to the Nudix hydrolase family.</text>
</comment>
<evidence type="ECO:0000313" key="4">
    <source>
        <dbReference type="Proteomes" id="UP000704762"/>
    </source>
</evidence>
<keyword evidence="4" id="KW-1185">Reference proteome</keyword>
<dbReference type="InterPro" id="IPR015797">
    <property type="entry name" value="NUDIX_hydrolase-like_dom_sf"/>
</dbReference>
<dbReference type="CDD" id="cd03674">
    <property type="entry name" value="NUDIX_Hydrolase"/>
    <property type="match status" value="1"/>
</dbReference>
<proteinExistence type="inferred from homology"/>
<evidence type="ECO:0000256" key="1">
    <source>
        <dbReference type="ARBA" id="ARBA00005582"/>
    </source>
</evidence>
<organism evidence="3 4">
    <name type="scientific">Microlunatus panaciterrae</name>
    <dbReference type="NCBI Taxonomy" id="400768"/>
    <lineage>
        <taxon>Bacteria</taxon>
        <taxon>Bacillati</taxon>
        <taxon>Actinomycetota</taxon>
        <taxon>Actinomycetes</taxon>
        <taxon>Propionibacteriales</taxon>
        <taxon>Propionibacteriaceae</taxon>
        <taxon>Microlunatus</taxon>
    </lineage>
</organism>
<protein>
    <submittedName>
        <fullName evidence="3">8-oxo-dGTP pyrophosphatase MutT (NUDIX family)</fullName>
    </submittedName>
</protein>
<dbReference type="EMBL" id="JAFBCF010000001">
    <property type="protein sequence ID" value="MBM7797485.1"/>
    <property type="molecule type" value="Genomic_DNA"/>
</dbReference>
<name>A0ABS2RER5_9ACTN</name>
<gene>
    <name evidence="3" type="ORF">JOE57_000406</name>
</gene>
<dbReference type="InterPro" id="IPR000086">
    <property type="entry name" value="NUDIX_hydrolase_dom"/>
</dbReference>
<dbReference type="Gene3D" id="3.90.79.10">
    <property type="entry name" value="Nucleoside Triphosphate Pyrophosphohydrolase"/>
    <property type="match status" value="1"/>
</dbReference>
<dbReference type="Proteomes" id="UP000704762">
    <property type="component" value="Unassembled WGS sequence"/>
</dbReference>